<dbReference type="InterPro" id="IPR036388">
    <property type="entry name" value="WH-like_DNA-bd_sf"/>
</dbReference>
<dbReference type="Pfam" id="PF00250">
    <property type="entry name" value="Forkhead"/>
    <property type="match status" value="1"/>
</dbReference>
<dbReference type="InterPro" id="IPR018122">
    <property type="entry name" value="TF_fork_head_CS_1"/>
</dbReference>
<evidence type="ECO:0000313" key="7">
    <source>
        <dbReference type="Proteomes" id="UP000752171"/>
    </source>
</evidence>
<gene>
    <name evidence="6" type="primary">FOXG1</name>
    <name evidence="6" type="ORF">AMEX_G11987</name>
</gene>
<feature type="DNA-binding region" description="Fork-head" evidence="4">
    <location>
        <begin position="77"/>
        <end position="170"/>
    </location>
</feature>
<dbReference type="AlphaFoldDB" id="A0A8T2LN74"/>
<feature type="domain" description="Fork-head" evidence="5">
    <location>
        <begin position="77"/>
        <end position="170"/>
    </location>
</feature>
<dbReference type="PROSITE" id="PS50039">
    <property type="entry name" value="FORK_HEAD_3"/>
    <property type="match status" value="1"/>
</dbReference>
<name>A0A8T2LN74_ASTMX</name>
<keyword evidence="4" id="KW-0539">Nucleus</keyword>
<dbReference type="InterPro" id="IPR036390">
    <property type="entry name" value="WH_DNA-bd_sf"/>
</dbReference>
<protein>
    <recommendedName>
        <fullName evidence="3">Forkhead box protein G1</fullName>
    </recommendedName>
</protein>
<dbReference type="GO" id="GO:0005634">
    <property type="term" value="C:nucleus"/>
    <property type="evidence" value="ECO:0007669"/>
    <property type="project" value="UniProtKB-SubCell"/>
</dbReference>
<dbReference type="InterPro" id="IPR001766">
    <property type="entry name" value="Fork_head_dom"/>
</dbReference>
<evidence type="ECO:0000256" key="4">
    <source>
        <dbReference type="PROSITE-ProRule" id="PRU00089"/>
    </source>
</evidence>
<evidence type="ECO:0000256" key="1">
    <source>
        <dbReference type="ARBA" id="ARBA00004123"/>
    </source>
</evidence>
<dbReference type="PROSITE" id="PS00658">
    <property type="entry name" value="FORK_HEAD_2"/>
    <property type="match status" value="1"/>
</dbReference>
<evidence type="ECO:0000256" key="2">
    <source>
        <dbReference type="ARBA" id="ARBA00023125"/>
    </source>
</evidence>
<dbReference type="PROSITE" id="PS00657">
    <property type="entry name" value="FORK_HEAD_1"/>
    <property type="match status" value="1"/>
</dbReference>
<organism evidence="6 7">
    <name type="scientific">Astyanax mexicanus</name>
    <name type="common">Blind cave fish</name>
    <name type="synonym">Astyanax fasciatus mexicanus</name>
    <dbReference type="NCBI Taxonomy" id="7994"/>
    <lineage>
        <taxon>Eukaryota</taxon>
        <taxon>Metazoa</taxon>
        <taxon>Chordata</taxon>
        <taxon>Craniata</taxon>
        <taxon>Vertebrata</taxon>
        <taxon>Euteleostomi</taxon>
        <taxon>Actinopterygii</taxon>
        <taxon>Neopterygii</taxon>
        <taxon>Teleostei</taxon>
        <taxon>Ostariophysi</taxon>
        <taxon>Characiformes</taxon>
        <taxon>Characoidei</taxon>
        <taxon>Acestrorhamphidae</taxon>
        <taxon>Acestrorhamphinae</taxon>
        <taxon>Astyanax</taxon>
    </lineage>
</organism>
<dbReference type="InterPro" id="IPR030456">
    <property type="entry name" value="TF_fork_head_CS_2"/>
</dbReference>
<dbReference type="SMART" id="SM00339">
    <property type="entry name" value="FH"/>
    <property type="match status" value="1"/>
</dbReference>
<evidence type="ECO:0000256" key="3">
    <source>
        <dbReference type="ARBA" id="ARBA00034868"/>
    </source>
</evidence>
<dbReference type="PRINTS" id="PR00053">
    <property type="entry name" value="FORKHEAD"/>
</dbReference>
<evidence type="ECO:0000259" key="5">
    <source>
        <dbReference type="PROSITE" id="PS50039"/>
    </source>
</evidence>
<dbReference type="GO" id="GO:1990837">
    <property type="term" value="F:sequence-specific double-stranded DNA binding"/>
    <property type="evidence" value="ECO:0007669"/>
    <property type="project" value="TreeGrafter"/>
</dbReference>
<dbReference type="GO" id="GO:0003700">
    <property type="term" value="F:DNA-binding transcription factor activity"/>
    <property type="evidence" value="ECO:0007669"/>
    <property type="project" value="InterPro"/>
</dbReference>
<comment type="caution">
    <text evidence="6">The sequence shown here is derived from an EMBL/GenBank/DDBJ whole genome shotgun (WGS) entry which is preliminary data.</text>
</comment>
<dbReference type="OrthoDB" id="5954824at2759"/>
<keyword evidence="2 4" id="KW-0238">DNA-binding</keyword>
<reference evidence="6 7" key="1">
    <citation type="submission" date="2021-07" db="EMBL/GenBank/DDBJ databases">
        <authorList>
            <person name="Imarazene B."/>
            <person name="Zahm M."/>
            <person name="Klopp C."/>
            <person name="Cabau C."/>
            <person name="Beille S."/>
            <person name="Jouanno E."/>
            <person name="Castinel A."/>
            <person name="Lluch J."/>
            <person name="Gil L."/>
            <person name="Kuchtly C."/>
            <person name="Lopez Roques C."/>
            <person name="Donnadieu C."/>
            <person name="Parrinello H."/>
            <person name="Journot L."/>
            <person name="Du K."/>
            <person name="Schartl M."/>
            <person name="Retaux S."/>
            <person name="Guiguen Y."/>
        </authorList>
    </citation>
    <scope>NUCLEOTIDE SEQUENCE [LARGE SCALE GENOMIC DNA]</scope>
    <source>
        <strain evidence="6">Pach_M1</strain>
        <tissue evidence="6">Testis</tissue>
    </source>
</reference>
<dbReference type="InterPro" id="IPR047208">
    <property type="entry name" value="FOXG1"/>
</dbReference>
<dbReference type="PANTHER" id="PTHR46617">
    <property type="entry name" value="FORKHEAD BOX PROTEIN G1"/>
    <property type="match status" value="1"/>
</dbReference>
<proteinExistence type="predicted"/>
<dbReference type="Gene3D" id="1.10.10.10">
    <property type="entry name" value="Winged helix-like DNA-binding domain superfamily/Winged helix DNA-binding domain"/>
    <property type="match status" value="1"/>
</dbReference>
<dbReference type="GO" id="GO:0006357">
    <property type="term" value="P:regulation of transcription by RNA polymerase II"/>
    <property type="evidence" value="ECO:0007669"/>
    <property type="project" value="TreeGrafter"/>
</dbReference>
<evidence type="ECO:0000313" key="6">
    <source>
        <dbReference type="EMBL" id="KAG9272910.1"/>
    </source>
</evidence>
<accession>A0A8T2LN74</accession>
<dbReference type="KEGG" id="amex:107197678"/>
<comment type="subcellular location">
    <subcellularLocation>
        <location evidence="1 4">Nucleus</location>
    </subcellularLocation>
</comment>
<dbReference type="EMBL" id="JAICCE010000009">
    <property type="protein sequence ID" value="KAG9272910.1"/>
    <property type="molecule type" value="Genomic_DNA"/>
</dbReference>
<sequence length="307" mass="33943">MDMEEPETPKSVFHPFSIRGLLERGNEGKNKRGRELKVLVSPDRSRQYSTQRAPERGRACPKESLMTDGMECPLLEKPPFSYSALIVMALAHSPRRQLTLSGIYDFIVSRFPYYSRKGRGWQNSIRHNLSLNKCFVRVPRPQDDPGKGSYWMIDPCSEVYIGGSPGKLTQCQPANRAAKSAKIVKWKAGLGLPSSFYWPMASFLALQQPVSAHQQGHRWAGTRSEVAGLGTASFVPTSVPAMGANGVMPGQPALVADCSSARKDAIPSEGTAHPMGILQQFHTDPALIHPAYTYHPSMTSSYWHICI</sequence>
<dbReference type="SUPFAM" id="SSF46785">
    <property type="entry name" value="Winged helix' DNA-binding domain"/>
    <property type="match status" value="1"/>
</dbReference>
<dbReference type="Proteomes" id="UP000752171">
    <property type="component" value="Unassembled WGS sequence"/>
</dbReference>
<dbReference type="FunFam" id="1.10.10.10:FF:000135">
    <property type="entry name" value="forkhead box protein G1"/>
    <property type="match status" value="1"/>
</dbReference>
<dbReference type="PANTHER" id="PTHR46617:SF6">
    <property type="entry name" value="FORKHEAD BOX PROTEIN G1"/>
    <property type="match status" value="1"/>
</dbReference>